<evidence type="ECO:0000259" key="24">
    <source>
        <dbReference type="SMART" id="SM00327"/>
    </source>
</evidence>
<evidence type="ECO:0000313" key="28">
    <source>
        <dbReference type="Proteomes" id="UP000011518"/>
    </source>
</evidence>
<dbReference type="Gene3D" id="4.10.1240.30">
    <property type="match status" value="1"/>
</dbReference>
<dbReference type="FunCoup" id="L9KFG4">
    <property type="interactions" value="442"/>
</dbReference>
<dbReference type="SUPFAM" id="SSF53300">
    <property type="entry name" value="vWA-like"/>
    <property type="match status" value="1"/>
</dbReference>
<evidence type="ECO:0000256" key="12">
    <source>
        <dbReference type="ARBA" id="ARBA00022889"/>
    </source>
</evidence>
<dbReference type="FunFam" id="3.40.50.410:FF:000002">
    <property type="entry name" value="Integrin beta"/>
    <property type="match status" value="1"/>
</dbReference>
<dbReference type="FunFam" id="2.10.25.10:FF:000043">
    <property type="entry name" value="Integrin beta"/>
    <property type="match status" value="1"/>
</dbReference>
<keyword evidence="13 22" id="KW-1133">Transmembrane helix</keyword>
<dbReference type="Gene3D" id="2.10.25.10">
    <property type="entry name" value="Laminin"/>
    <property type="match status" value="5"/>
</dbReference>
<dbReference type="GO" id="GO:0033627">
    <property type="term" value="P:cell adhesion mediated by integrin"/>
    <property type="evidence" value="ECO:0007669"/>
    <property type="project" value="TreeGrafter"/>
</dbReference>
<evidence type="ECO:0000256" key="9">
    <source>
        <dbReference type="ARBA" id="ARBA00022737"/>
    </source>
</evidence>
<keyword evidence="8" id="KW-0732">Signal</keyword>
<evidence type="ECO:0000313" key="27">
    <source>
        <dbReference type="EMBL" id="ELW61625.1"/>
    </source>
</evidence>
<gene>
    <name evidence="27" type="ORF">TREES_T100009175</name>
</gene>
<dbReference type="AlphaFoldDB" id="L9KFG4"/>
<dbReference type="eggNOG" id="KOG1226">
    <property type="taxonomic scope" value="Eukaryota"/>
</dbReference>
<dbReference type="FunFam" id="2.10.25.10:FF:000075">
    <property type="entry name" value="Integrin beta"/>
    <property type="match status" value="2"/>
</dbReference>
<dbReference type="SMART" id="SM00187">
    <property type="entry name" value="INB"/>
    <property type="match status" value="1"/>
</dbReference>
<dbReference type="Pfam" id="PF07965">
    <property type="entry name" value="Integrin_B_tail"/>
    <property type="match status" value="1"/>
</dbReference>
<keyword evidence="4" id="KW-0245">EGF-like domain</keyword>
<dbReference type="FunFam" id="2.60.40.1510:FF:000021">
    <property type="entry name" value="Integrin beta"/>
    <property type="match status" value="1"/>
</dbReference>
<comment type="subcellular location">
    <subcellularLocation>
        <location evidence="1 21">Cell membrane</location>
        <topology evidence="1 21">Single-pass type I membrane protein</topology>
    </subcellularLocation>
</comment>
<evidence type="ECO:0000256" key="6">
    <source>
        <dbReference type="ARBA" id="ARBA00022692"/>
    </source>
</evidence>
<dbReference type="InterPro" id="IPR036349">
    <property type="entry name" value="Integrin_bsu_tail_dom_sf"/>
</dbReference>
<keyword evidence="12 21" id="KW-0130">Cell adhesion</keyword>
<dbReference type="FunFam" id="1.20.5.100:FF:000006">
    <property type="entry name" value="Integrin beta"/>
    <property type="match status" value="1"/>
</dbReference>
<dbReference type="Pfam" id="PF07974">
    <property type="entry name" value="EGF_2"/>
    <property type="match status" value="1"/>
</dbReference>
<dbReference type="GO" id="GO:0016477">
    <property type="term" value="P:cell migration"/>
    <property type="evidence" value="ECO:0007669"/>
    <property type="project" value="TreeGrafter"/>
</dbReference>
<proteinExistence type="inferred from homology"/>
<dbReference type="GO" id="GO:0007229">
    <property type="term" value="P:integrin-mediated signaling pathway"/>
    <property type="evidence" value="ECO:0007669"/>
    <property type="project" value="UniProtKB-KW"/>
</dbReference>
<evidence type="ECO:0000256" key="17">
    <source>
        <dbReference type="ARBA" id="ARBA00023170"/>
    </source>
</evidence>
<dbReference type="InterPro" id="IPR032695">
    <property type="entry name" value="Integrin_dom_sf"/>
</dbReference>
<keyword evidence="16" id="KW-1015">Disulfide bond</keyword>
<dbReference type="InterPro" id="IPR036465">
    <property type="entry name" value="vWFA_dom_sf"/>
</dbReference>
<dbReference type="Pfam" id="PF18372">
    <property type="entry name" value="I-EGF_1"/>
    <property type="match status" value="2"/>
</dbReference>
<keyword evidence="6 21" id="KW-0812">Transmembrane</keyword>
<keyword evidence="17" id="KW-0675">Receptor</keyword>
<dbReference type="Pfam" id="PF23105">
    <property type="entry name" value="EGF_integrin"/>
    <property type="match status" value="2"/>
</dbReference>
<comment type="function">
    <text evidence="19">Integrin alpha-V/beta-5 (ITGAV:ITGB5) is a receptor for fibronectin. It recognizes the sequence R-G-D in its ligand.</text>
</comment>
<dbReference type="GO" id="GO:0007160">
    <property type="term" value="P:cell-matrix adhesion"/>
    <property type="evidence" value="ECO:0007669"/>
    <property type="project" value="TreeGrafter"/>
</dbReference>
<dbReference type="Pfam" id="PF00362">
    <property type="entry name" value="Integrin_beta"/>
    <property type="match status" value="1"/>
</dbReference>
<accession>L9KFG4</accession>
<dbReference type="Gene3D" id="3.40.50.410">
    <property type="entry name" value="von Willebrand factor, type A domain"/>
    <property type="match status" value="1"/>
</dbReference>
<dbReference type="PROSITE" id="PS52047">
    <property type="entry name" value="I_EGF_2"/>
    <property type="match status" value="6"/>
</dbReference>
<dbReference type="Proteomes" id="UP000011518">
    <property type="component" value="Unassembled WGS sequence"/>
</dbReference>
<evidence type="ECO:0000259" key="26">
    <source>
        <dbReference type="SMART" id="SM01242"/>
    </source>
</evidence>
<evidence type="ECO:0000256" key="7">
    <source>
        <dbReference type="ARBA" id="ARBA00022723"/>
    </source>
</evidence>
<comment type="similarity">
    <text evidence="2 21">Belongs to the integrin beta chain family.</text>
</comment>
<dbReference type="PANTHER" id="PTHR10082:SF26">
    <property type="entry name" value="INTEGRIN BETA-5"/>
    <property type="match status" value="1"/>
</dbReference>
<feature type="domain" description="VWFA" evidence="24">
    <location>
        <begin position="98"/>
        <end position="333"/>
    </location>
</feature>
<evidence type="ECO:0000256" key="4">
    <source>
        <dbReference type="ARBA" id="ARBA00022536"/>
    </source>
</evidence>
<name>L9KFG4_TUPCH</name>
<feature type="domain" description="Integrin beta subunit tail" evidence="26">
    <location>
        <begin position="735"/>
        <end position="819"/>
    </location>
</feature>
<dbReference type="GO" id="GO:0098609">
    <property type="term" value="P:cell-cell adhesion"/>
    <property type="evidence" value="ECO:0007669"/>
    <property type="project" value="TreeGrafter"/>
</dbReference>
<dbReference type="SMART" id="SM01242">
    <property type="entry name" value="Integrin_B_tail"/>
    <property type="match status" value="1"/>
</dbReference>
<evidence type="ECO:0000256" key="15">
    <source>
        <dbReference type="ARBA" id="ARBA00023136"/>
    </source>
</evidence>
<evidence type="ECO:0000259" key="25">
    <source>
        <dbReference type="SMART" id="SM01241"/>
    </source>
</evidence>
<evidence type="ECO:0000256" key="2">
    <source>
        <dbReference type="ARBA" id="ARBA00007449"/>
    </source>
</evidence>
<feature type="domain" description="Integrin beta subunit VWA" evidence="23">
    <location>
        <begin position="11"/>
        <end position="424"/>
    </location>
</feature>
<keyword evidence="3" id="KW-1003">Cell membrane</keyword>
<dbReference type="InterPro" id="IPR014836">
    <property type="entry name" value="Integrin_bsu_cyt_dom"/>
</dbReference>
<protein>
    <recommendedName>
        <fullName evidence="21">Integrin beta</fullName>
    </recommendedName>
</protein>
<dbReference type="SUPFAM" id="SSF69687">
    <property type="entry name" value="Integrin beta tail domain"/>
    <property type="match status" value="1"/>
</dbReference>
<evidence type="ECO:0000256" key="8">
    <source>
        <dbReference type="ARBA" id="ARBA00022729"/>
    </source>
</evidence>
<keyword evidence="15 22" id="KW-0472">Membrane</keyword>
<dbReference type="SMART" id="SM01241">
    <property type="entry name" value="Integrin_b_cyt"/>
    <property type="match status" value="1"/>
</dbReference>
<dbReference type="GO" id="GO:0043149">
    <property type="term" value="P:stress fiber assembly"/>
    <property type="evidence" value="ECO:0007669"/>
    <property type="project" value="UniProtKB-ARBA"/>
</dbReference>
<evidence type="ECO:0000256" key="3">
    <source>
        <dbReference type="ARBA" id="ARBA00022475"/>
    </source>
</evidence>
<reference evidence="28" key="1">
    <citation type="submission" date="2012-07" db="EMBL/GenBank/DDBJ databases">
        <title>Genome of the Chinese tree shrew, a rising model animal genetically related to primates.</title>
        <authorList>
            <person name="Zhang G."/>
            <person name="Fan Y."/>
            <person name="Yao Y."/>
            <person name="Huang Z."/>
        </authorList>
    </citation>
    <scope>NUCLEOTIDE SEQUENCE [LARGE SCALE GENOMIC DNA]</scope>
</reference>
<dbReference type="InterPro" id="IPR002369">
    <property type="entry name" value="Integrin_bsu_VWA"/>
</dbReference>
<dbReference type="FunFam" id="2.10.25.10:FF:000258">
    <property type="entry name" value="Integrin beta"/>
    <property type="match status" value="2"/>
</dbReference>
<keyword evidence="18" id="KW-0325">Glycoprotein</keyword>
<evidence type="ECO:0000256" key="20">
    <source>
        <dbReference type="ARBA" id="ARBA00063697"/>
    </source>
</evidence>
<keyword evidence="14 21" id="KW-0401">Integrin</keyword>
<evidence type="ECO:0000256" key="22">
    <source>
        <dbReference type="SAM" id="Phobius"/>
    </source>
</evidence>
<evidence type="ECO:0000256" key="16">
    <source>
        <dbReference type="ARBA" id="ARBA00023157"/>
    </source>
</evidence>
<dbReference type="InterPro" id="IPR015812">
    <property type="entry name" value="Integrin_bsu"/>
</dbReference>
<evidence type="ECO:0000256" key="21">
    <source>
        <dbReference type="RuleBase" id="RU000633"/>
    </source>
</evidence>
<dbReference type="InterPro" id="IPR057243">
    <property type="entry name" value="Integrin_I-EGF_CS"/>
</dbReference>
<dbReference type="InterPro" id="IPR013111">
    <property type="entry name" value="EGF_extracell"/>
</dbReference>
<dbReference type="EMBL" id="KB320867">
    <property type="protein sequence ID" value="ELW61625.1"/>
    <property type="molecule type" value="Genomic_DNA"/>
</dbReference>
<dbReference type="Gene3D" id="1.20.5.100">
    <property type="entry name" value="Cytochrome c1, transmembrane anchor, C-terminal"/>
    <property type="match status" value="1"/>
</dbReference>
<evidence type="ECO:0000256" key="1">
    <source>
        <dbReference type="ARBA" id="ARBA00004251"/>
    </source>
</evidence>
<feature type="domain" description="Integrin beta subunit cytoplasmic" evidence="25">
    <location>
        <begin position="843"/>
        <end position="890"/>
    </location>
</feature>
<keyword evidence="9" id="KW-0677">Repeat</keyword>
<dbReference type="GO" id="GO:0005925">
    <property type="term" value="C:focal adhesion"/>
    <property type="evidence" value="ECO:0007669"/>
    <property type="project" value="TreeGrafter"/>
</dbReference>
<dbReference type="GO" id="GO:0009986">
    <property type="term" value="C:cell surface"/>
    <property type="evidence" value="ECO:0007669"/>
    <property type="project" value="TreeGrafter"/>
</dbReference>
<dbReference type="GO" id="GO:0046872">
    <property type="term" value="F:metal ion binding"/>
    <property type="evidence" value="ECO:0007669"/>
    <property type="project" value="UniProtKB-KW"/>
</dbReference>
<dbReference type="PANTHER" id="PTHR10082">
    <property type="entry name" value="INTEGRIN BETA SUBUNIT"/>
    <property type="match status" value="1"/>
</dbReference>
<evidence type="ECO:0000256" key="13">
    <source>
        <dbReference type="ARBA" id="ARBA00022989"/>
    </source>
</evidence>
<dbReference type="InterPro" id="IPR057073">
    <property type="entry name" value="EGF_integrin_2"/>
</dbReference>
<dbReference type="InterPro" id="IPR002035">
    <property type="entry name" value="VWF_A"/>
</dbReference>
<feature type="transmembrane region" description="Helical" evidence="22">
    <location>
        <begin position="823"/>
        <end position="846"/>
    </location>
</feature>
<keyword evidence="7" id="KW-0479">Metal-binding</keyword>
<dbReference type="STRING" id="246437.L9KFG4"/>
<keyword evidence="5" id="KW-0597">Phosphoprotein</keyword>
<dbReference type="SUPFAM" id="SSF69179">
    <property type="entry name" value="Integrin domains"/>
    <property type="match status" value="2"/>
</dbReference>
<dbReference type="FunFam" id="4.10.1240.30:FF:000001">
    <property type="entry name" value="Integrin beta"/>
    <property type="match status" value="1"/>
</dbReference>
<dbReference type="InterPro" id="IPR012896">
    <property type="entry name" value="Integrin_bsu_tail"/>
</dbReference>
<evidence type="ECO:0000256" key="19">
    <source>
        <dbReference type="ARBA" id="ARBA00059582"/>
    </source>
</evidence>
<dbReference type="SUPFAM" id="SSF57196">
    <property type="entry name" value="EGF/Laminin"/>
    <property type="match status" value="2"/>
</dbReference>
<dbReference type="SMART" id="SM00327">
    <property type="entry name" value="VWA"/>
    <property type="match status" value="1"/>
</dbReference>
<dbReference type="GO" id="GO:0034684">
    <property type="term" value="C:integrin alphav-beta5 complex"/>
    <property type="evidence" value="ECO:0007669"/>
    <property type="project" value="UniProtKB-ARBA"/>
</dbReference>
<comment type="subunit">
    <text evidence="20">Heterodimer of an alpha and a beta subunit. Beta-5 (ITGB5) associates with alpha-V (ITGAV). Interacts with MYO10. Interacts with DAB2. Integrin ITGAV:ITGB5 interacts with FBLN5 (via N-terminus). ITGAV:ITGB5 interacts with CCN3. Interacts with tensin TNS3; TNS3 also interacts with PEAK1, thus acting as an adapter molecule to bridge the association of PEAK1 with ITGB5.</text>
</comment>
<organism evidence="27 28">
    <name type="scientific">Tupaia chinensis</name>
    <name type="common">Chinese tree shrew</name>
    <name type="synonym">Tupaia belangeri chinensis</name>
    <dbReference type="NCBI Taxonomy" id="246437"/>
    <lineage>
        <taxon>Eukaryota</taxon>
        <taxon>Metazoa</taxon>
        <taxon>Chordata</taxon>
        <taxon>Craniata</taxon>
        <taxon>Vertebrata</taxon>
        <taxon>Euteleostomi</taxon>
        <taxon>Mammalia</taxon>
        <taxon>Eutheria</taxon>
        <taxon>Euarchontoglires</taxon>
        <taxon>Scandentia</taxon>
        <taxon>Tupaiidae</taxon>
        <taxon>Tupaia</taxon>
    </lineage>
</organism>
<keyword evidence="11" id="KW-0460">Magnesium</keyword>
<dbReference type="Gene3D" id="2.60.40.1510">
    <property type="entry name" value="ntegrin, alpha v. Chain A, domain 3"/>
    <property type="match status" value="2"/>
</dbReference>
<keyword evidence="28" id="KW-1185">Reference proteome</keyword>
<evidence type="ECO:0000259" key="23">
    <source>
        <dbReference type="SMART" id="SM00187"/>
    </source>
</evidence>
<keyword evidence="10" id="KW-0106">Calcium</keyword>
<dbReference type="PROSITE" id="PS00243">
    <property type="entry name" value="I_EGF_1"/>
    <property type="match status" value="2"/>
</dbReference>
<dbReference type="InterPro" id="IPR040622">
    <property type="entry name" value="EGF_integrin_1"/>
</dbReference>
<dbReference type="InParanoid" id="L9KFG4"/>
<reference evidence="28" key="2">
    <citation type="journal article" date="2013" name="Nat. Commun.">
        <title>Genome of the Chinese tree shrew.</title>
        <authorList>
            <person name="Fan Y."/>
            <person name="Huang Z.Y."/>
            <person name="Cao C.C."/>
            <person name="Chen C.S."/>
            <person name="Chen Y.X."/>
            <person name="Fan D.D."/>
            <person name="He J."/>
            <person name="Hou H.L."/>
            <person name="Hu L."/>
            <person name="Hu X.T."/>
            <person name="Jiang X.T."/>
            <person name="Lai R."/>
            <person name="Lang Y.S."/>
            <person name="Liang B."/>
            <person name="Liao S.G."/>
            <person name="Mu D."/>
            <person name="Ma Y.Y."/>
            <person name="Niu Y.Y."/>
            <person name="Sun X.Q."/>
            <person name="Xia J.Q."/>
            <person name="Xiao J."/>
            <person name="Xiong Z.Q."/>
            <person name="Xu L."/>
            <person name="Yang L."/>
            <person name="Zhang Y."/>
            <person name="Zhao W."/>
            <person name="Zhao X.D."/>
            <person name="Zheng Y.T."/>
            <person name="Zhou J.M."/>
            <person name="Zhu Y.B."/>
            <person name="Zhang G.J."/>
            <person name="Wang J."/>
            <person name="Yao Y.G."/>
        </authorList>
    </citation>
    <scope>NUCLEOTIDE SEQUENCE [LARGE SCALE GENOMIC DNA]</scope>
</reference>
<evidence type="ECO:0000256" key="11">
    <source>
        <dbReference type="ARBA" id="ARBA00022842"/>
    </source>
</evidence>
<evidence type="ECO:0000256" key="14">
    <source>
        <dbReference type="ARBA" id="ARBA00023037"/>
    </source>
</evidence>
<dbReference type="GO" id="GO:0005178">
    <property type="term" value="F:integrin binding"/>
    <property type="evidence" value="ECO:0007669"/>
    <property type="project" value="TreeGrafter"/>
</dbReference>
<dbReference type="PRINTS" id="PR01186">
    <property type="entry name" value="INTEGRINB"/>
</dbReference>
<evidence type="ECO:0000256" key="18">
    <source>
        <dbReference type="ARBA" id="ARBA00023180"/>
    </source>
</evidence>
<dbReference type="GO" id="GO:0007179">
    <property type="term" value="P:transforming growth factor beta receptor signaling pathway"/>
    <property type="evidence" value="ECO:0007669"/>
    <property type="project" value="TreeGrafter"/>
</dbReference>
<evidence type="ECO:0000256" key="10">
    <source>
        <dbReference type="ARBA" id="ARBA00022837"/>
    </source>
</evidence>
<dbReference type="Pfam" id="PF08725">
    <property type="entry name" value="Integrin_b_cyt"/>
    <property type="match status" value="1"/>
</dbReference>
<sequence length="899" mass="98441">MSVQAAGPGPLIWDFGSPRAVTSRCDLRANLIRNGCGGEIESPASSTHVLRDLPLSSKGSSSAGSDVIQMAPQEITLDLRPGDKTTFQLQVRQVEDYPVDLYYLMDLSLSMKDDLDNIRNLGTKLAEEMRKLTSNFRLGFGSFVDKDISPFSYTAPRYQTNPCIGYKLFPNCVPSFGFRHLLPLTDRVDSFNEEVRKQRVSRNRDAPEGGFDAVLQAAVCKEKIGWRKDALHLLVFTTDDVPHIALDGKLGGLVQPHDGQCHLNEANEYTASDQMDYPSLALLGEKLAENNINLIFAVTKNHYALYKNFTALIPGTTVEILHGDSKNIIQLIINAYNSIRSKVELSVWDQPEDLNLFFTATCQDGVSYPGQRKCEGLKIGDTASFEVSVEARSCPGRAVEHTFALRPVGFRDSLEVGVTYNCTCSCSAGLEPDSARCSGNGTYICGLCECNPSHLGTKCECQEGENHSVYQNLCREAEGKPLCSGRGECSCNQCSCFESEFGKIYGPFCECDNFSCARNKGASFEVSVEARSCPGRAVEHTFALRPVGFRDSLEVGVTYNCTCSCSAGLEPDSARCSGNGTYICGLCECNPSHLGTKCECQEGENHSVYQNLCREAEGKPLCSGRGECSCNQCSCFESEFGKIYGPFCECDNFSCARNKGVLCSGHGDCHCGECKCHAGYVGDNCNCSTDISTCRAKDGQICSGRGHCVCGQCQCTEPGAFGETCEKCPTCPDACSTKRDCVECLLRHAGKPDNQTCQHLCRDEVITRVDAIVKDDQEAVLCFYKTAKDCVMMFTYAELPSGKSNLTVLREPECGNAPNATTILVAVVGSILLVGIALLAIWKLLVTIHDRREFAKFQSERSRARYEMASNPLYRKPISTHTVDFTFNKFNKSYNGTVD</sequence>
<evidence type="ECO:0000256" key="5">
    <source>
        <dbReference type="ARBA" id="ARBA00022553"/>
    </source>
</evidence>